<dbReference type="Proteomes" id="UP000485367">
    <property type="component" value="Unassembled WGS sequence"/>
</dbReference>
<dbReference type="GO" id="GO:1990904">
    <property type="term" value="C:ribonucleoprotein complex"/>
    <property type="evidence" value="ECO:0007669"/>
    <property type="project" value="UniProtKB-KW"/>
</dbReference>
<comment type="caution">
    <text evidence="6">The sequence shown here is derived from an EMBL/GenBank/DDBJ whole genome shotgun (WGS) entry which is preliminary data.</text>
</comment>
<accession>A0A1V5SE74</accession>
<dbReference type="InterPro" id="IPR012678">
    <property type="entry name" value="Ribosomal_uL23/eL15/eS24_sf"/>
</dbReference>
<dbReference type="SUPFAM" id="SSF54189">
    <property type="entry name" value="Ribosomal proteins S24e, L23 and L15e"/>
    <property type="match status" value="1"/>
</dbReference>
<evidence type="ECO:0000256" key="1">
    <source>
        <dbReference type="ARBA" id="ARBA00006700"/>
    </source>
</evidence>
<proteinExistence type="inferred from homology"/>
<dbReference type="EMBL" id="MWBO01000021">
    <property type="protein sequence ID" value="OQA52787.1"/>
    <property type="molecule type" value="Genomic_DNA"/>
</dbReference>
<comment type="similarity">
    <text evidence="1">Belongs to the universal ribosomal protein uL23 family.</text>
</comment>
<evidence type="ECO:0000256" key="2">
    <source>
        <dbReference type="ARBA" id="ARBA00022980"/>
    </source>
</evidence>
<name>A0A1V5SE74_9BACT</name>
<keyword evidence="3" id="KW-0687">Ribonucleoprotein</keyword>
<evidence type="ECO:0000256" key="5">
    <source>
        <dbReference type="SAM" id="MobiDB-lite"/>
    </source>
</evidence>
<evidence type="ECO:0000313" key="6">
    <source>
        <dbReference type="EMBL" id="OQA52787.1"/>
    </source>
</evidence>
<evidence type="ECO:0000256" key="3">
    <source>
        <dbReference type="ARBA" id="ARBA00023274"/>
    </source>
</evidence>
<dbReference type="GO" id="GO:0005840">
    <property type="term" value="C:ribosome"/>
    <property type="evidence" value="ECO:0007669"/>
    <property type="project" value="UniProtKB-KW"/>
</dbReference>
<sequence>MIKIMPHISEKSVSMAKTGWFTLNVPLNVSGEQVKTLLKTSFKVTPLDIRMITKKTILRKRGAKLISERGYKKAIVKLSEKQIFPGFESYIVEPKEKKEKKDQKETKTKNVKKKDA</sequence>
<reference evidence="6" key="1">
    <citation type="submission" date="2017-02" db="EMBL/GenBank/DDBJ databases">
        <title>Delving into the versatile metabolic prowess of the omnipresent phylum Bacteroidetes.</title>
        <authorList>
            <person name="Nobu M.K."/>
            <person name="Mei R."/>
            <person name="Narihiro T."/>
            <person name="Kuroda K."/>
            <person name="Liu W.-T."/>
        </authorList>
    </citation>
    <scope>NUCLEOTIDE SEQUENCE</scope>
    <source>
        <strain evidence="6">ADurb.Bin280</strain>
    </source>
</reference>
<feature type="region of interest" description="Disordered" evidence="5">
    <location>
        <begin position="95"/>
        <end position="116"/>
    </location>
</feature>
<dbReference type="Gene3D" id="3.30.70.330">
    <property type="match status" value="1"/>
</dbReference>
<dbReference type="InterPro" id="IPR013025">
    <property type="entry name" value="Ribosomal_uL23-like"/>
</dbReference>
<dbReference type="AlphaFoldDB" id="A0A1V5SE74"/>
<protein>
    <recommendedName>
        <fullName evidence="4">50S ribosomal protein L23</fullName>
    </recommendedName>
</protein>
<dbReference type="GO" id="GO:0006412">
    <property type="term" value="P:translation"/>
    <property type="evidence" value="ECO:0007669"/>
    <property type="project" value="InterPro"/>
</dbReference>
<dbReference type="Pfam" id="PF00276">
    <property type="entry name" value="Ribosomal_L23"/>
    <property type="match status" value="1"/>
</dbReference>
<keyword evidence="2 6" id="KW-0689">Ribosomal protein</keyword>
<dbReference type="GO" id="GO:0003735">
    <property type="term" value="F:structural constituent of ribosome"/>
    <property type="evidence" value="ECO:0007669"/>
    <property type="project" value="InterPro"/>
</dbReference>
<organism evidence="6">
    <name type="scientific">candidate division WS2 bacterium ADurb.Bin280</name>
    <dbReference type="NCBI Taxonomy" id="1852829"/>
    <lineage>
        <taxon>Bacteria</taxon>
        <taxon>candidate division WS2</taxon>
    </lineage>
</organism>
<evidence type="ECO:0000256" key="4">
    <source>
        <dbReference type="ARBA" id="ARBA00035481"/>
    </source>
</evidence>
<gene>
    <name evidence="6" type="ORF">BWY43_00349</name>
</gene>
<dbReference type="InterPro" id="IPR012677">
    <property type="entry name" value="Nucleotide-bd_a/b_plait_sf"/>
</dbReference>